<feature type="transmembrane region" description="Helical" evidence="2">
    <location>
        <begin position="35"/>
        <end position="58"/>
    </location>
</feature>
<evidence type="ECO:0000256" key="2">
    <source>
        <dbReference type="SAM" id="Phobius"/>
    </source>
</evidence>
<reference evidence="5" key="2">
    <citation type="submission" date="2024-04" db="EMBL/GenBank/DDBJ databases">
        <authorList>
            <person name="Chen Y."/>
            <person name="Shah S."/>
            <person name="Dougan E. K."/>
            <person name="Thang M."/>
            <person name="Chan C."/>
        </authorList>
    </citation>
    <scope>NUCLEOTIDE SEQUENCE [LARGE SCALE GENOMIC DNA]</scope>
</reference>
<feature type="region of interest" description="Disordered" evidence="1">
    <location>
        <begin position="146"/>
        <end position="194"/>
    </location>
</feature>
<dbReference type="Pfam" id="PF00160">
    <property type="entry name" value="Pro_isomerase"/>
    <property type="match status" value="1"/>
</dbReference>
<keyword evidence="2" id="KW-0472">Membrane</keyword>
<keyword evidence="2" id="KW-0812">Transmembrane</keyword>
<dbReference type="Proteomes" id="UP001152797">
    <property type="component" value="Unassembled WGS sequence"/>
</dbReference>
<dbReference type="InterPro" id="IPR002130">
    <property type="entry name" value="Cyclophilin-type_PPIase_dom"/>
</dbReference>
<dbReference type="OrthoDB" id="408413at2759"/>
<dbReference type="GO" id="GO:0003755">
    <property type="term" value="F:peptidyl-prolyl cis-trans isomerase activity"/>
    <property type="evidence" value="ECO:0007669"/>
    <property type="project" value="InterPro"/>
</dbReference>
<dbReference type="InterPro" id="IPR029000">
    <property type="entry name" value="Cyclophilin-like_dom_sf"/>
</dbReference>
<dbReference type="SUPFAM" id="SSF50891">
    <property type="entry name" value="Cyclophilin-like"/>
    <property type="match status" value="1"/>
</dbReference>
<dbReference type="EMBL" id="CAMXCT030004824">
    <property type="protein sequence ID" value="CAL4797788.1"/>
    <property type="molecule type" value="Genomic_DNA"/>
</dbReference>
<proteinExistence type="predicted"/>
<keyword evidence="6" id="KW-1185">Reference proteome</keyword>
<accession>A0A9P1DHW1</accession>
<feature type="compositionally biased region" description="Low complexity" evidence="1">
    <location>
        <begin position="175"/>
        <end position="188"/>
    </location>
</feature>
<dbReference type="EMBL" id="CAMXCT020004824">
    <property type="protein sequence ID" value="CAL1163851.1"/>
    <property type="molecule type" value="Genomic_DNA"/>
</dbReference>
<dbReference type="AlphaFoldDB" id="A0A9P1DHW1"/>
<feature type="domain" description="PPIase cyclophilin-type" evidence="3">
    <location>
        <begin position="364"/>
        <end position="493"/>
    </location>
</feature>
<evidence type="ECO:0000313" key="5">
    <source>
        <dbReference type="EMBL" id="CAL1163851.1"/>
    </source>
</evidence>
<reference evidence="4" key="1">
    <citation type="submission" date="2022-10" db="EMBL/GenBank/DDBJ databases">
        <authorList>
            <person name="Chen Y."/>
            <person name="Dougan E. K."/>
            <person name="Chan C."/>
            <person name="Rhodes N."/>
            <person name="Thang M."/>
        </authorList>
    </citation>
    <scope>NUCLEOTIDE SEQUENCE</scope>
</reference>
<evidence type="ECO:0000313" key="6">
    <source>
        <dbReference type="Proteomes" id="UP001152797"/>
    </source>
</evidence>
<evidence type="ECO:0000313" key="4">
    <source>
        <dbReference type="EMBL" id="CAI4010476.1"/>
    </source>
</evidence>
<protein>
    <recommendedName>
        <fullName evidence="3">PPIase cyclophilin-type domain-containing protein</fullName>
    </recommendedName>
</protein>
<sequence>MGPILGCLFLAEGLLCINCAALVAVGLGGGGLDVFAAYANVVILPFSLVSLLTALILAGSSGLSPPVHEMVSVGAICAILAVLLVSLALVLACLGIFSHFAITNLLSKAEAAARVAAEHAQASLEATEEYRLQQDAELAKKKPAPLGWRSRKVQPEEIPGLEDAKSSMSKSHTEASMSSAPSASSAPSETPRRNSALKMSILAIADMPTQPEVTTLAEHVSLPVRSVEEAAPSPATEQCMRSFVQSPEGAIYAQRFGQSSVPPSAREAAEWVPKVSRSSGMPGSSASTRDLLCECRDWRDTLDAPCHKPTRSLVRSRGFRAGAAVEEEAFEERHGYLGQSLKRIGRKRSPLGFNKAHAEYDQPDSAPITCEYIVKAVKDGLYDGKSFYRSDFVIQCGLYPQKAPSNLSRNETKDGVFVSNTRGTCAIAHFDVPDNGNTEFFINLQANTHLDDVYGGFCVFAEVADDASFKVVDAIAGAVKANGSVKIYSITAS</sequence>
<name>A0A9P1DHW1_9DINO</name>
<gene>
    <name evidence="4" type="ORF">C1SCF055_LOCUS35746</name>
</gene>
<dbReference type="EMBL" id="CAMXCT010004824">
    <property type="protein sequence ID" value="CAI4010476.1"/>
    <property type="molecule type" value="Genomic_DNA"/>
</dbReference>
<dbReference type="PROSITE" id="PS50072">
    <property type="entry name" value="CSA_PPIASE_2"/>
    <property type="match status" value="1"/>
</dbReference>
<evidence type="ECO:0000259" key="3">
    <source>
        <dbReference type="PROSITE" id="PS50072"/>
    </source>
</evidence>
<evidence type="ECO:0000256" key="1">
    <source>
        <dbReference type="SAM" id="MobiDB-lite"/>
    </source>
</evidence>
<comment type="caution">
    <text evidence="4">The sequence shown here is derived from an EMBL/GenBank/DDBJ whole genome shotgun (WGS) entry which is preliminary data.</text>
</comment>
<keyword evidence="2" id="KW-1133">Transmembrane helix</keyword>
<dbReference type="Gene3D" id="2.40.100.10">
    <property type="entry name" value="Cyclophilin-like"/>
    <property type="match status" value="1"/>
</dbReference>
<organism evidence="4">
    <name type="scientific">Cladocopium goreaui</name>
    <dbReference type="NCBI Taxonomy" id="2562237"/>
    <lineage>
        <taxon>Eukaryota</taxon>
        <taxon>Sar</taxon>
        <taxon>Alveolata</taxon>
        <taxon>Dinophyceae</taxon>
        <taxon>Suessiales</taxon>
        <taxon>Symbiodiniaceae</taxon>
        <taxon>Cladocopium</taxon>
    </lineage>
</organism>
<feature type="transmembrane region" description="Helical" evidence="2">
    <location>
        <begin position="70"/>
        <end position="97"/>
    </location>
</feature>